<feature type="compositionally biased region" description="Polar residues" evidence="1">
    <location>
        <begin position="451"/>
        <end position="461"/>
    </location>
</feature>
<proteinExistence type="predicted"/>
<reference evidence="3 4" key="1">
    <citation type="submission" date="2019-04" db="EMBL/GenBank/DDBJ databases">
        <title>Streptomyces oryziradicis sp. nov., a novel actinomycete isolated from rhizosphere soil of rice (Oryza sativa L.).</title>
        <authorList>
            <person name="Li C."/>
        </authorList>
    </citation>
    <scope>NUCLEOTIDE SEQUENCE [LARGE SCALE GENOMIC DNA]</scope>
    <source>
        <strain evidence="3 4">NEAU-C40</strain>
    </source>
</reference>
<sequence>MMIIAQPLEQSMITIPPSRYSGPDGYVPLSPAGLDAYRRAVALARATPLRVIPGHHHDNYVFLIPDALAAELGLPRATSGVLRVRRTDTVQVAVRTWDCEANLAAALRGRLDVPELLVQACDEAIYVFHKGKPLVHLLKPGQRVPQARVDQLVQFMAAKARVGRDRLPQLPLLSRLGVRDGDSGSDLLRNIRTMERSVIRPNWPTFGPVFEDLGLSMSGLRALKGRAAGMRRRPSGLLHKDLHAGNVLVNQGGRPLFLDWELASWGDHLHDLAIHLIRMDYPPERRPDVIEAWRVALRDVRPEAVTGLHEDLPHWLAYEHGQSAYADVIRAADRVVRDEKVLLEEQAEKINRALLLAKAPLGLARVPSAEQAAKALQFHRDRAAQEGTPRSYAVGWFAEAPRPDRPTASLFWRRQARRAYRALRAAGWALVNTWLDEAELPAVNPGHPRSSAIQSEGSASGSKPIFA</sequence>
<evidence type="ECO:0000313" key="3">
    <source>
        <dbReference type="EMBL" id="TKA08392.1"/>
    </source>
</evidence>
<dbReference type="EMBL" id="SUMC01000031">
    <property type="protein sequence ID" value="TKA08392.1"/>
    <property type="molecule type" value="Genomic_DNA"/>
</dbReference>
<dbReference type="OrthoDB" id="3454210at2"/>
<dbReference type="SUPFAM" id="SSF56112">
    <property type="entry name" value="Protein kinase-like (PK-like)"/>
    <property type="match status" value="1"/>
</dbReference>
<dbReference type="InterPro" id="IPR011009">
    <property type="entry name" value="Kinase-like_dom_sf"/>
</dbReference>
<feature type="region of interest" description="Disordered" evidence="1">
    <location>
        <begin position="445"/>
        <end position="467"/>
    </location>
</feature>
<evidence type="ECO:0000259" key="2">
    <source>
        <dbReference type="Pfam" id="PF01636"/>
    </source>
</evidence>
<dbReference type="InterPro" id="IPR052077">
    <property type="entry name" value="CcrZ_PhaseVar_Mediator"/>
</dbReference>
<gene>
    <name evidence="3" type="ORF">FCI23_28295</name>
</gene>
<protein>
    <recommendedName>
        <fullName evidence="2">Aminoglycoside phosphotransferase domain-containing protein</fullName>
    </recommendedName>
</protein>
<dbReference type="Proteomes" id="UP000305778">
    <property type="component" value="Unassembled WGS sequence"/>
</dbReference>
<dbReference type="Gene3D" id="3.90.1200.10">
    <property type="match status" value="1"/>
</dbReference>
<name>A0A4U0SG33_9ACTN</name>
<dbReference type="PANTHER" id="PTHR40086:SF1">
    <property type="entry name" value="CELL CYCLE REGULATOR CCRZ"/>
    <property type="match status" value="1"/>
</dbReference>
<dbReference type="PANTHER" id="PTHR40086">
    <property type="entry name" value="PHOSPHOTRANSFERASE YTMP-RELATED"/>
    <property type="match status" value="1"/>
</dbReference>
<dbReference type="Pfam" id="PF01636">
    <property type="entry name" value="APH"/>
    <property type="match status" value="1"/>
</dbReference>
<accession>A0A4U0SG33</accession>
<evidence type="ECO:0000313" key="4">
    <source>
        <dbReference type="Proteomes" id="UP000305778"/>
    </source>
</evidence>
<dbReference type="AlphaFoldDB" id="A0A4U0SG33"/>
<comment type="caution">
    <text evidence="3">The sequence shown here is derived from an EMBL/GenBank/DDBJ whole genome shotgun (WGS) entry which is preliminary data.</text>
</comment>
<dbReference type="InterPro" id="IPR002575">
    <property type="entry name" value="Aminoglycoside_PTrfase"/>
</dbReference>
<keyword evidence="4" id="KW-1185">Reference proteome</keyword>
<organism evidence="3 4">
    <name type="scientific">Actinacidiphila oryziradicis</name>
    <dbReference type="NCBI Taxonomy" id="2571141"/>
    <lineage>
        <taxon>Bacteria</taxon>
        <taxon>Bacillati</taxon>
        <taxon>Actinomycetota</taxon>
        <taxon>Actinomycetes</taxon>
        <taxon>Kitasatosporales</taxon>
        <taxon>Streptomycetaceae</taxon>
        <taxon>Actinacidiphila</taxon>
    </lineage>
</organism>
<evidence type="ECO:0000256" key="1">
    <source>
        <dbReference type="SAM" id="MobiDB-lite"/>
    </source>
</evidence>
<feature type="domain" description="Aminoglycoside phosphotransferase" evidence="2">
    <location>
        <begin position="95"/>
        <end position="296"/>
    </location>
</feature>